<keyword evidence="2" id="KW-0472">Membrane</keyword>
<accession>A0A6G1PTP6</accession>
<evidence type="ECO:0000256" key="2">
    <source>
        <dbReference type="SAM" id="Phobius"/>
    </source>
</evidence>
<feature type="transmembrane region" description="Helical" evidence="2">
    <location>
        <begin position="66"/>
        <end position="89"/>
    </location>
</feature>
<name>A0A6G1PTP6_CHAAH</name>
<keyword evidence="2" id="KW-1133">Transmembrane helix</keyword>
<dbReference type="EMBL" id="CM015720">
    <property type="protein sequence ID" value="KAF3693635.1"/>
    <property type="molecule type" value="Genomic_DNA"/>
</dbReference>
<protein>
    <submittedName>
        <fullName evidence="3">Uncharacterized protein</fullName>
    </submittedName>
</protein>
<sequence>MGKLTHTQPKQDNDFHSQLPANTQMTPSLKVWEISTWCWSGWVTEGALSASRSWLRRFLLLKQVTVLLLPHGAGIPLLVGCVFSLRALLLLRSSHISTKPSTVFLNQLALSDSLVLMQWALWLGATLTGMMVGCELEMGLTKEGELFHWREVVKVLCQLLLDAHHLASLLLLGLLGLEATLVSRWPQQTQRFRTSHWAQLSCSLVWMLVLLELVLSIHSKAGMDSRPQTHSSVLQHSKHSSVGLMHLPSMFAFSPSLRRTLWLVNLWLHYVVFHSKPQRRSTSYH</sequence>
<feature type="transmembrane region" description="Helical" evidence="2">
    <location>
        <begin position="155"/>
        <end position="177"/>
    </location>
</feature>
<dbReference type="Proteomes" id="UP000503349">
    <property type="component" value="Chromosome 9"/>
</dbReference>
<keyword evidence="4" id="KW-1185">Reference proteome</keyword>
<proteinExistence type="predicted"/>
<evidence type="ECO:0000256" key="1">
    <source>
        <dbReference type="SAM" id="MobiDB-lite"/>
    </source>
</evidence>
<evidence type="ECO:0000313" key="4">
    <source>
        <dbReference type="Proteomes" id="UP000503349"/>
    </source>
</evidence>
<feature type="region of interest" description="Disordered" evidence="1">
    <location>
        <begin position="1"/>
        <end position="21"/>
    </location>
</feature>
<dbReference type="AlphaFoldDB" id="A0A6G1PTP6"/>
<reference evidence="3 4" key="1">
    <citation type="submission" date="2019-02" db="EMBL/GenBank/DDBJ databases">
        <title>Opniocepnalus argus genome.</title>
        <authorList>
            <person name="Zhou C."/>
            <person name="Xiao S."/>
        </authorList>
    </citation>
    <scope>NUCLEOTIDE SEQUENCE [LARGE SCALE GENOMIC DNA]</scope>
    <source>
        <strain evidence="3">OARG1902GOOAL</strain>
        <tissue evidence="3">Muscle</tissue>
    </source>
</reference>
<keyword evidence="2" id="KW-0812">Transmembrane</keyword>
<feature type="transmembrane region" description="Helical" evidence="2">
    <location>
        <begin position="109"/>
        <end position="134"/>
    </location>
</feature>
<dbReference type="Gene3D" id="1.20.1070.10">
    <property type="entry name" value="Rhodopsin 7-helix transmembrane proteins"/>
    <property type="match status" value="1"/>
</dbReference>
<organism evidence="3 4">
    <name type="scientific">Channa argus</name>
    <name type="common">Northern snakehead</name>
    <name type="synonym">Ophicephalus argus</name>
    <dbReference type="NCBI Taxonomy" id="215402"/>
    <lineage>
        <taxon>Eukaryota</taxon>
        <taxon>Metazoa</taxon>
        <taxon>Chordata</taxon>
        <taxon>Craniata</taxon>
        <taxon>Vertebrata</taxon>
        <taxon>Euteleostomi</taxon>
        <taxon>Actinopterygii</taxon>
        <taxon>Neopterygii</taxon>
        <taxon>Teleostei</taxon>
        <taxon>Neoteleostei</taxon>
        <taxon>Acanthomorphata</taxon>
        <taxon>Anabantaria</taxon>
        <taxon>Anabantiformes</taxon>
        <taxon>Channoidei</taxon>
        <taxon>Channidae</taxon>
        <taxon>Channa</taxon>
    </lineage>
</organism>
<feature type="transmembrane region" description="Helical" evidence="2">
    <location>
        <begin position="197"/>
        <end position="217"/>
    </location>
</feature>
<reference evidence="4" key="2">
    <citation type="submission" date="2019-02" db="EMBL/GenBank/DDBJ databases">
        <title>Opniocepnalus argus Var Kimnra genome.</title>
        <authorList>
            <person name="Zhou C."/>
            <person name="Xiao S."/>
        </authorList>
    </citation>
    <scope>NUCLEOTIDE SEQUENCE [LARGE SCALE GENOMIC DNA]</scope>
</reference>
<evidence type="ECO:0000313" key="3">
    <source>
        <dbReference type="EMBL" id="KAF3693635.1"/>
    </source>
</evidence>
<gene>
    <name evidence="3" type="ORF">EXN66_Car009311</name>
</gene>